<dbReference type="OrthoDB" id="2862635at2759"/>
<dbReference type="EMBL" id="FJOG01000012">
    <property type="protein sequence ID" value="CZR58546.1"/>
    <property type="molecule type" value="Genomic_DNA"/>
</dbReference>
<dbReference type="GO" id="GO:0070007">
    <property type="term" value="F:glutamic-type endopeptidase activity"/>
    <property type="evidence" value="ECO:0007669"/>
    <property type="project" value="InterPro"/>
</dbReference>
<feature type="signal peptide" evidence="1">
    <location>
        <begin position="1"/>
        <end position="18"/>
    </location>
</feature>
<protein>
    <submittedName>
        <fullName evidence="2">Uncharacterized protein</fullName>
    </submittedName>
</protein>
<evidence type="ECO:0000313" key="3">
    <source>
        <dbReference type="Proteomes" id="UP000184330"/>
    </source>
</evidence>
<dbReference type="Gene3D" id="2.60.120.700">
    <property type="entry name" value="Peptidase G1"/>
    <property type="match status" value="1"/>
</dbReference>
<dbReference type="InterPro" id="IPR038656">
    <property type="entry name" value="Peptidase_G1_sf"/>
</dbReference>
<dbReference type="Proteomes" id="UP000184330">
    <property type="component" value="Unassembled WGS sequence"/>
</dbReference>
<dbReference type="PANTHER" id="PTHR37536">
    <property type="entry name" value="PUTATIVE (AFU_ORTHOLOGUE AFUA_3G02970)-RELATED"/>
    <property type="match status" value="1"/>
</dbReference>
<organism evidence="2 3">
    <name type="scientific">Phialocephala subalpina</name>
    <dbReference type="NCBI Taxonomy" id="576137"/>
    <lineage>
        <taxon>Eukaryota</taxon>
        <taxon>Fungi</taxon>
        <taxon>Dikarya</taxon>
        <taxon>Ascomycota</taxon>
        <taxon>Pezizomycotina</taxon>
        <taxon>Leotiomycetes</taxon>
        <taxon>Helotiales</taxon>
        <taxon>Mollisiaceae</taxon>
        <taxon>Phialocephala</taxon>
        <taxon>Phialocephala fortinii species complex</taxon>
    </lineage>
</organism>
<sequence length="275" mass="30076">MKISKLVAALPLGYICVAEDTPYSPFYDTTWAGPVQLVDNFNTSSNSSGFALVEATLVMPRLALPQKPRQQVDEYTASYWIGLDGFVSSTLGTARGLWQAGVIMSIRGNGTIEYSGFYEWVPSDPVSITPSQLAISEGHHIRVVINTTNAGYHGSTTLTNLNTSQTFSYSQNAPTAWRGPTFPSPGSSAEWIIEGGTYLNGTQYVFPDWGNASFLDARACYVSSDCVAPGDIDTGANNTRMAVVLWNDTQTVYTQSYVDEDRVWIAYVEEPFSSY</sequence>
<keyword evidence="3" id="KW-1185">Reference proteome</keyword>
<keyword evidence="1" id="KW-0732">Signal</keyword>
<dbReference type="GO" id="GO:0006508">
    <property type="term" value="P:proteolysis"/>
    <property type="evidence" value="ECO:0007669"/>
    <property type="project" value="InterPro"/>
</dbReference>
<accession>A0A1L7X0J7</accession>
<name>A0A1L7X0J7_9HELO</name>
<dbReference type="Pfam" id="PF01828">
    <property type="entry name" value="Peptidase_A4"/>
    <property type="match status" value="1"/>
</dbReference>
<dbReference type="InterPro" id="IPR000250">
    <property type="entry name" value="Peptidase_G1"/>
</dbReference>
<dbReference type="CDD" id="cd13426">
    <property type="entry name" value="Peptidase_G1"/>
    <property type="match status" value="1"/>
</dbReference>
<evidence type="ECO:0000256" key="1">
    <source>
        <dbReference type="SAM" id="SignalP"/>
    </source>
</evidence>
<evidence type="ECO:0000313" key="2">
    <source>
        <dbReference type="EMBL" id="CZR58546.1"/>
    </source>
</evidence>
<proteinExistence type="predicted"/>
<dbReference type="SUPFAM" id="SSF49899">
    <property type="entry name" value="Concanavalin A-like lectins/glucanases"/>
    <property type="match status" value="1"/>
</dbReference>
<dbReference type="InterPro" id="IPR013320">
    <property type="entry name" value="ConA-like_dom_sf"/>
</dbReference>
<dbReference type="STRING" id="576137.A0A1L7X0J7"/>
<gene>
    <name evidence="2" type="ORF">PAC_08438</name>
</gene>
<reference evidence="2 3" key="1">
    <citation type="submission" date="2016-03" db="EMBL/GenBank/DDBJ databases">
        <authorList>
            <person name="Ploux O."/>
        </authorList>
    </citation>
    <scope>NUCLEOTIDE SEQUENCE [LARGE SCALE GENOMIC DNA]</scope>
    <source>
        <strain evidence="2 3">UAMH 11012</strain>
    </source>
</reference>
<dbReference type="AlphaFoldDB" id="A0A1L7X0J7"/>
<feature type="chain" id="PRO_5009875220" evidence="1">
    <location>
        <begin position="19"/>
        <end position="275"/>
    </location>
</feature>
<dbReference type="PANTHER" id="PTHR37536:SF1">
    <property type="entry name" value="ASPERGILLOPEPSIN, PUTAITVE (AFU_ORTHOLOGUE AFUA_7G01200)"/>
    <property type="match status" value="1"/>
</dbReference>